<protein>
    <submittedName>
        <fullName evidence="2">Uncharacterized protein</fullName>
    </submittedName>
</protein>
<comment type="caution">
    <text evidence="2">The sequence shown here is derived from an EMBL/GenBank/DDBJ whole genome shotgun (WGS) entry which is preliminary data.</text>
</comment>
<gene>
    <name evidence="2" type="ORF">CDAR_39911</name>
</gene>
<proteinExistence type="predicted"/>
<dbReference type="Proteomes" id="UP001054837">
    <property type="component" value="Unassembled WGS sequence"/>
</dbReference>
<evidence type="ECO:0000313" key="2">
    <source>
        <dbReference type="EMBL" id="GIY18409.1"/>
    </source>
</evidence>
<dbReference type="EMBL" id="BPLQ01005909">
    <property type="protein sequence ID" value="GIY18409.1"/>
    <property type="molecule type" value="Genomic_DNA"/>
</dbReference>
<name>A0AAV4R9G4_9ARAC</name>
<evidence type="ECO:0000313" key="3">
    <source>
        <dbReference type="Proteomes" id="UP001054837"/>
    </source>
</evidence>
<dbReference type="AlphaFoldDB" id="A0AAV4R9G4"/>
<keyword evidence="3" id="KW-1185">Reference proteome</keyword>
<sequence>MGGTTYKREEKSGQLYVDGAVAVVTHVSSVIEKRVSSCGIRQLLHRESSKMSKFKATSQESGKLKPAKQNAASATYRNGYLR</sequence>
<evidence type="ECO:0000256" key="1">
    <source>
        <dbReference type="SAM" id="MobiDB-lite"/>
    </source>
</evidence>
<reference evidence="2 3" key="1">
    <citation type="submission" date="2021-06" db="EMBL/GenBank/DDBJ databases">
        <title>Caerostris darwini draft genome.</title>
        <authorList>
            <person name="Kono N."/>
            <person name="Arakawa K."/>
        </authorList>
    </citation>
    <scope>NUCLEOTIDE SEQUENCE [LARGE SCALE GENOMIC DNA]</scope>
</reference>
<organism evidence="2 3">
    <name type="scientific">Caerostris darwini</name>
    <dbReference type="NCBI Taxonomy" id="1538125"/>
    <lineage>
        <taxon>Eukaryota</taxon>
        <taxon>Metazoa</taxon>
        <taxon>Ecdysozoa</taxon>
        <taxon>Arthropoda</taxon>
        <taxon>Chelicerata</taxon>
        <taxon>Arachnida</taxon>
        <taxon>Araneae</taxon>
        <taxon>Araneomorphae</taxon>
        <taxon>Entelegynae</taxon>
        <taxon>Araneoidea</taxon>
        <taxon>Araneidae</taxon>
        <taxon>Caerostris</taxon>
    </lineage>
</organism>
<feature type="region of interest" description="Disordered" evidence="1">
    <location>
        <begin position="49"/>
        <end position="82"/>
    </location>
</feature>
<accession>A0AAV4R9G4</accession>